<dbReference type="SMART" id="SM00184">
    <property type="entry name" value="RING"/>
    <property type="match status" value="1"/>
</dbReference>
<dbReference type="PROSITE" id="PS00518">
    <property type="entry name" value="ZF_RING_1"/>
    <property type="match status" value="1"/>
</dbReference>
<dbReference type="GO" id="GO:0008270">
    <property type="term" value="F:zinc ion binding"/>
    <property type="evidence" value="ECO:0007669"/>
    <property type="project" value="UniProtKB-KW"/>
</dbReference>
<accession>A0A4S4M1M7</accession>
<gene>
    <name evidence="7" type="ORF">EW146_g2116</name>
</gene>
<feature type="region of interest" description="Disordered" evidence="5">
    <location>
        <begin position="233"/>
        <end position="275"/>
    </location>
</feature>
<keyword evidence="8" id="KW-1185">Reference proteome</keyword>
<dbReference type="GO" id="GO:0140082">
    <property type="term" value="F:SUMO-ubiquitin ligase activity"/>
    <property type="evidence" value="ECO:0007669"/>
    <property type="project" value="TreeGrafter"/>
</dbReference>
<dbReference type="GO" id="GO:0006511">
    <property type="term" value="P:ubiquitin-dependent protein catabolic process"/>
    <property type="evidence" value="ECO:0007669"/>
    <property type="project" value="TreeGrafter"/>
</dbReference>
<dbReference type="Pfam" id="PF00097">
    <property type="entry name" value="zf-C3HC4"/>
    <property type="match status" value="1"/>
</dbReference>
<feature type="compositionally biased region" description="Polar residues" evidence="5">
    <location>
        <begin position="233"/>
        <end position="244"/>
    </location>
</feature>
<feature type="compositionally biased region" description="Pro residues" evidence="5">
    <location>
        <begin position="378"/>
        <end position="387"/>
    </location>
</feature>
<feature type="region of interest" description="Disordered" evidence="5">
    <location>
        <begin position="1"/>
        <end position="82"/>
    </location>
</feature>
<dbReference type="InterPro" id="IPR001841">
    <property type="entry name" value="Znf_RING"/>
</dbReference>
<evidence type="ECO:0000313" key="8">
    <source>
        <dbReference type="Proteomes" id="UP000310158"/>
    </source>
</evidence>
<keyword evidence="1" id="KW-0479">Metal-binding</keyword>
<protein>
    <recommendedName>
        <fullName evidence="6">RING-type domain-containing protein</fullName>
    </recommendedName>
</protein>
<dbReference type="GO" id="GO:0033768">
    <property type="term" value="C:SUMO-targeted ubiquitin ligase complex"/>
    <property type="evidence" value="ECO:0007669"/>
    <property type="project" value="TreeGrafter"/>
</dbReference>
<proteinExistence type="predicted"/>
<dbReference type="SUPFAM" id="SSF57850">
    <property type="entry name" value="RING/U-box"/>
    <property type="match status" value="1"/>
</dbReference>
<evidence type="ECO:0000256" key="3">
    <source>
        <dbReference type="ARBA" id="ARBA00022833"/>
    </source>
</evidence>
<dbReference type="Gene3D" id="3.30.40.10">
    <property type="entry name" value="Zinc/RING finger domain, C3HC4 (zinc finger)"/>
    <property type="match status" value="1"/>
</dbReference>
<feature type="compositionally biased region" description="Pro residues" evidence="5">
    <location>
        <begin position="356"/>
        <end position="370"/>
    </location>
</feature>
<dbReference type="InterPro" id="IPR017907">
    <property type="entry name" value="Znf_RING_CS"/>
</dbReference>
<dbReference type="EMBL" id="SGPL01000059">
    <property type="protein sequence ID" value="THH18966.1"/>
    <property type="molecule type" value="Genomic_DNA"/>
</dbReference>
<dbReference type="Proteomes" id="UP000310158">
    <property type="component" value="Unassembled WGS sequence"/>
</dbReference>
<dbReference type="OrthoDB" id="6270329at2759"/>
<evidence type="ECO:0000256" key="5">
    <source>
        <dbReference type="SAM" id="MobiDB-lite"/>
    </source>
</evidence>
<dbReference type="UniPathway" id="UPA00143"/>
<dbReference type="AlphaFoldDB" id="A0A4S4M1M7"/>
<dbReference type="PROSITE" id="PS50089">
    <property type="entry name" value="ZF_RING_2"/>
    <property type="match status" value="1"/>
</dbReference>
<feature type="compositionally biased region" description="Low complexity" evidence="5">
    <location>
        <begin position="18"/>
        <end position="82"/>
    </location>
</feature>
<keyword evidence="2 4" id="KW-0863">Zinc-finger</keyword>
<evidence type="ECO:0000256" key="4">
    <source>
        <dbReference type="PROSITE-ProRule" id="PRU00175"/>
    </source>
</evidence>
<feature type="domain" description="RING-type" evidence="6">
    <location>
        <begin position="395"/>
        <end position="443"/>
    </location>
</feature>
<name>A0A4S4M1M7_9AGAM</name>
<organism evidence="7 8">
    <name type="scientific">Bondarzewia mesenterica</name>
    <dbReference type="NCBI Taxonomy" id="1095465"/>
    <lineage>
        <taxon>Eukaryota</taxon>
        <taxon>Fungi</taxon>
        <taxon>Dikarya</taxon>
        <taxon>Basidiomycota</taxon>
        <taxon>Agaricomycotina</taxon>
        <taxon>Agaricomycetes</taxon>
        <taxon>Russulales</taxon>
        <taxon>Bondarzewiaceae</taxon>
        <taxon>Bondarzewia</taxon>
    </lineage>
</organism>
<evidence type="ECO:0000256" key="1">
    <source>
        <dbReference type="ARBA" id="ARBA00022723"/>
    </source>
</evidence>
<reference evidence="7 8" key="1">
    <citation type="submission" date="2019-02" db="EMBL/GenBank/DDBJ databases">
        <title>Genome sequencing of the rare red list fungi Bondarzewia mesenterica.</title>
        <authorList>
            <person name="Buettner E."/>
            <person name="Kellner H."/>
        </authorList>
    </citation>
    <scope>NUCLEOTIDE SEQUENCE [LARGE SCALE GENOMIC DNA]</scope>
    <source>
        <strain evidence="7 8">DSM 108281</strain>
    </source>
</reference>
<feature type="region of interest" description="Disordered" evidence="5">
    <location>
        <begin position="348"/>
        <end position="387"/>
    </location>
</feature>
<dbReference type="GO" id="GO:0032183">
    <property type="term" value="F:SUMO binding"/>
    <property type="evidence" value="ECO:0007669"/>
    <property type="project" value="TreeGrafter"/>
</dbReference>
<dbReference type="InterPro" id="IPR049627">
    <property type="entry name" value="SLX8"/>
</dbReference>
<evidence type="ECO:0000259" key="6">
    <source>
        <dbReference type="PROSITE" id="PS50089"/>
    </source>
</evidence>
<dbReference type="PANTHER" id="PTHR47094">
    <property type="entry name" value="ELFLESS, ISOFORM B"/>
    <property type="match status" value="1"/>
</dbReference>
<dbReference type="GO" id="GO:0061630">
    <property type="term" value="F:ubiquitin protein ligase activity"/>
    <property type="evidence" value="ECO:0007669"/>
    <property type="project" value="InterPro"/>
</dbReference>
<feature type="compositionally biased region" description="Low complexity" evidence="5">
    <location>
        <begin position="255"/>
        <end position="275"/>
    </location>
</feature>
<dbReference type="InterPro" id="IPR018957">
    <property type="entry name" value="Znf_C3HC4_RING-type"/>
</dbReference>
<evidence type="ECO:0000313" key="7">
    <source>
        <dbReference type="EMBL" id="THH18966.1"/>
    </source>
</evidence>
<sequence>MDEPASMNLTTSPPLPAPTTTRALRARVATARNTGRARSQASTAGSGSRSSDSRHGSASTSRGASASASGSRAGSAAATSRGGSVLDAWTDALVGAAAIPDLEGGFEVVEKTGKKSGTEILDDDEIQELSGASVPGASARALGKRKQEDMEFGDDIEEISITSEEGERYGKRTKLLHKSEEDVTVVDRTQTSDVSVPLDEATSGVLLSGFPSESSAGGLLMSSEHTVNLSADRTARTAWSSDTPWPSCRDDRNSEAPSASSSSLEQQLSSTLSQASVDGLHDTGLSATSQPVSIDLVEADFPNPVLDPSSSFVSVHASNKPAAAASEALSPTLHDITTITVITPATSPSLHVSKSLPPPTSPTAPVPPSLPETHSLPTSPPPQVPDPEPLHTYACPICFSPPSNATLTPCGHILCGECLFTAVNAAVMRTGVGGLGARCPVCRASLPGWDGRGGGVIAAEPASSADTEDVPIVTCHT</sequence>
<comment type="caution">
    <text evidence="7">The sequence shown here is derived from an EMBL/GenBank/DDBJ whole genome shotgun (WGS) entry which is preliminary data.</text>
</comment>
<keyword evidence="3" id="KW-0862">Zinc</keyword>
<evidence type="ECO:0000256" key="2">
    <source>
        <dbReference type="ARBA" id="ARBA00022771"/>
    </source>
</evidence>
<dbReference type="InterPro" id="IPR013083">
    <property type="entry name" value="Znf_RING/FYVE/PHD"/>
</dbReference>
<dbReference type="PANTHER" id="PTHR47094:SF1">
    <property type="entry name" value="RING-TYPE E3 UBIQUITIN TRANSFERASE"/>
    <property type="match status" value="1"/>
</dbReference>
<dbReference type="GO" id="GO:0016567">
    <property type="term" value="P:protein ubiquitination"/>
    <property type="evidence" value="ECO:0007669"/>
    <property type="project" value="UniProtKB-UniPathway"/>
</dbReference>